<reference evidence="3" key="1">
    <citation type="journal article" date="2018" name="Genome Biol.">
        <title>SKESA: strategic k-mer extension for scrupulous assemblies.</title>
        <authorList>
            <person name="Souvorov A."/>
            <person name="Agarwala R."/>
            <person name="Lipman D.J."/>
        </authorList>
    </citation>
    <scope>NUCLEOTIDE SEQUENCE</scope>
    <source>
        <strain evidence="3">Morganella morganii ARLG-3209</strain>
    </source>
</reference>
<keyword evidence="1" id="KW-1133">Transmembrane helix</keyword>
<comment type="caution">
    <text evidence="3">The sequence shown here is derived from an EMBL/GenBank/DDBJ whole genome shotgun (WGS) entry which is preliminary data.</text>
</comment>
<organism evidence="3 4">
    <name type="scientific">Morganella morganii</name>
    <name type="common">Proteus morganii</name>
    <dbReference type="NCBI Taxonomy" id="582"/>
    <lineage>
        <taxon>Bacteria</taxon>
        <taxon>Pseudomonadati</taxon>
        <taxon>Pseudomonadota</taxon>
        <taxon>Gammaproteobacteria</taxon>
        <taxon>Enterobacterales</taxon>
        <taxon>Morganellaceae</taxon>
        <taxon>Morganella</taxon>
    </lineage>
</organism>
<evidence type="ECO:0000313" key="4">
    <source>
        <dbReference type="Proteomes" id="UP000865968"/>
    </source>
</evidence>
<dbReference type="EMBL" id="DACSWI010000001">
    <property type="protein sequence ID" value="HAT3807293.1"/>
    <property type="molecule type" value="Genomic_DNA"/>
</dbReference>
<evidence type="ECO:0000259" key="2">
    <source>
        <dbReference type="Pfam" id="PF14018"/>
    </source>
</evidence>
<feature type="domain" description="DUF4234" evidence="2">
    <location>
        <begin position="17"/>
        <end position="117"/>
    </location>
</feature>
<feature type="transmembrane region" description="Helical" evidence="1">
    <location>
        <begin position="15"/>
        <end position="35"/>
    </location>
</feature>
<dbReference type="Proteomes" id="UP000865968">
    <property type="component" value="Unassembled WGS sequence"/>
</dbReference>
<evidence type="ECO:0000313" key="3">
    <source>
        <dbReference type="EMBL" id="HAT3807293.1"/>
    </source>
</evidence>
<dbReference type="AlphaFoldDB" id="A0AAN5RY74"/>
<feature type="transmembrane region" description="Helical" evidence="1">
    <location>
        <begin position="89"/>
        <end position="108"/>
    </location>
</feature>
<reference evidence="3" key="2">
    <citation type="submission" date="2020-10" db="EMBL/GenBank/DDBJ databases">
        <authorList>
            <consortium name="NCBI Pathogen Detection Project"/>
        </authorList>
    </citation>
    <scope>NUCLEOTIDE SEQUENCE</scope>
    <source>
        <strain evidence="3">Morganella morganii ARLG-3209</strain>
    </source>
</reference>
<feature type="transmembrane region" description="Helical" evidence="1">
    <location>
        <begin position="55"/>
        <end position="77"/>
    </location>
</feature>
<dbReference type="RefSeq" id="WP_349466088.1">
    <property type="nucleotide sequence ID" value="NZ_JBEEWI010000002.1"/>
</dbReference>
<name>A0AAN5RY74_MORMO</name>
<proteinExistence type="predicted"/>
<sequence length="171" mass="19996">MKDINTLKSITNQGTGQFVLISLLTAGIYPVMWAWKNADAFNSELKEKTFESKMFIYLAIVMGLSLHMDVLSMMNNVYHDRYTTGPDDIYTILSNVFSISVTVFWVVWSFKMKRALENYAEREFGITLYLNRTLTFLFQYFYINYCMNALEEDLARNNHVNHSTDNDDDKI</sequence>
<keyword evidence="1" id="KW-0472">Membrane</keyword>
<dbReference type="Pfam" id="PF14018">
    <property type="entry name" value="DUF4234"/>
    <property type="match status" value="1"/>
</dbReference>
<protein>
    <submittedName>
        <fullName evidence="3">DUF4234 domain-containing protein</fullName>
    </submittedName>
</protein>
<keyword evidence="1" id="KW-0812">Transmembrane</keyword>
<accession>A0AAN5RY74</accession>
<gene>
    <name evidence="3" type="ORF">I8608_000071</name>
</gene>
<dbReference type="InterPro" id="IPR025328">
    <property type="entry name" value="DUF4234"/>
</dbReference>
<evidence type="ECO:0000256" key="1">
    <source>
        <dbReference type="SAM" id="Phobius"/>
    </source>
</evidence>